<keyword evidence="2" id="KW-0964">Secreted</keyword>
<organism evidence="8 9">
    <name type="scientific">Polypterus senegalus</name>
    <name type="common">Senegal bichir</name>
    <dbReference type="NCBI Taxonomy" id="55291"/>
    <lineage>
        <taxon>Eukaryota</taxon>
        <taxon>Metazoa</taxon>
        <taxon>Chordata</taxon>
        <taxon>Craniata</taxon>
        <taxon>Vertebrata</taxon>
        <taxon>Euteleostomi</taxon>
        <taxon>Actinopterygii</taxon>
        <taxon>Polypteriformes</taxon>
        <taxon>Polypteridae</taxon>
        <taxon>Polypterus</taxon>
    </lineage>
</organism>
<dbReference type="OrthoDB" id="9893739at2759"/>
<dbReference type="Pfam" id="PF00019">
    <property type="entry name" value="TGF_beta"/>
    <property type="match status" value="1"/>
</dbReference>
<accession>A0A8X7X7V6</accession>
<keyword evidence="9" id="KW-1185">Reference proteome</keyword>
<dbReference type="PANTHER" id="PTHR15009:SF4">
    <property type="entry name" value="MUELLERIAN-INHIBITING FACTOR"/>
    <property type="match status" value="1"/>
</dbReference>
<dbReference type="InterPro" id="IPR006799">
    <property type="entry name" value="AMH_N"/>
</dbReference>
<dbReference type="PROSITE" id="PS51362">
    <property type="entry name" value="TGF_BETA_2"/>
    <property type="match status" value="1"/>
</dbReference>
<evidence type="ECO:0000259" key="7">
    <source>
        <dbReference type="PROSITE" id="PS51362"/>
    </source>
</evidence>
<evidence type="ECO:0000256" key="5">
    <source>
        <dbReference type="RuleBase" id="RU000354"/>
    </source>
</evidence>
<gene>
    <name evidence="8" type="primary">Amh</name>
    <name evidence="8" type="ORF">GTO96_0003302</name>
</gene>
<name>A0A8X7X7V6_POLSE</name>
<dbReference type="EMBL" id="JAATIS010003638">
    <property type="protein sequence ID" value="KAG2463878.1"/>
    <property type="molecule type" value="Genomic_DNA"/>
</dbReference>
<dbReference type="InterPro" id="IPR001839">
    <property type="entry name" value="TGF-b_C"/>
</dbReference>
<evidence type="ECO:0000313" key="9">
    <source>
        <dbReference type="Proteomes" id="UP000886611"/>
    </source>
</evidence>
<comment type="similarity">
    <text evidence="5">Belongs to the TGF-beta family.</text>
</comment>
<dbReference type="Gene3D" id="2.10.90.10">
    <property type="entry name" value="Cystine-knot cytokines"/>
    <property type="match status" value="1"/>
</dbReference>
<dbReference type="CDD" id="cd13757">
    <property type="entry name" value="TGF_beta_AMH"/>
    <property type="match status" value="1"/>
</dbReference>
<dbReference type="Pfam" id="PF04709">
    <property type="entry name" value="AMH_N"/>
    <property type="match status" value="1"/>
</dbReference>
<dbReference type="SMART" id="SM00204">
    <property type="entry name" value="TGFB"/>
    <property type="match status" value="1"/>
</dbReference>
<dbReference type="RefSeq" id="XP_039622836.1">
    <property type="nucleotide sequence ID" value="XM_039766902.1"/>
</dbReference>
<dbReference type="GO" id="GO:0005576">
    <property type="term" value="C:extracellular region"/>
    <property type="evidence" value="ECO:0007669"/>
    <property type="project" value="UniProtKB-SubCell"/>
</dbReference>
<protein>
    <submittedName>
        <fullName evidence="8">MIS factor</fullName>
    </submittedName>
</protein>
<comment type="caution">
    <text evidence="8">The sequence shown here is derived from an EMBL/GenBank/DDBJ whole genome shotgun (WGS) entry which is preliminary data.</text>
</comment>
<feature type="domain" description="TGF-beta family profile" evidence="7">
    <location>
        <begin position="446"/>
        <end position="562"/>
    </location>
</feature>
<dbReference type="PANTHER" id="PTHR15009">
    <property type="entry name" value="MUELLERIAN-INHIBITING FACTOR"/>
    <property type="match status" value="1"/>
</dbReference>
<feature type="non-terminal residue" evidence="8">
    <location>
        <position position="562"/>
    </location>
</feature>
<dbReference type="GeneID" id="120537738"/>
<sequence>MNVFKATFLMLFIILQVVPLLSSRGDSLPQRVLGREFLDQHFQGKGSNLLSAQKKDKCLSSSMEERRGQLFADLRHFWLKEEQGNPLQFGSCQGDQAALLSTLPYLLHEDGSLLTEQLMKVQQHGLEIHLRFRKTPAIQNALTSLLIFYLPGTAFNEGETLNLSFTSSTSSQDRQVACISMETQYLIVNAEQLLRNQKQAEILLMASLRSSDSTYGSPLSLPDLQKRLIWLDECNNTVNPELLLLLPNELKATSSSLVDDSSNSSPLGKNCSFLEELKNFLNSVVISGDLSEEGQPVIIPSKTQLHWDVAQLKTGRHFYLNISSSPAELHLLLNSNSPTLFSFSPRTVDHSAELHLNRHLLGQLNRKLAATLAAVSEHPELQKHDALPKLRRLLQYCLYPRMLWEGMEQVSTDVPFFQQQHNMLKRQYHALLLLKALQTVLDFWGRQTRRLSRQDRSQGRKGPCMLHPLTVQLNEYPHILYPQELAIDNCQGHCGFPQSTSTDLTNNHVVLLIKQHEKGPGLARPPCCVPVQYKSAYVAEIDEYGTKVSYKPDMIAEKCGCR</sequence>
<keyword evidence="3 6" id="KW-0732">Signal</keyword>
<evidence type="ECO:0000256" key="4">
    <source>
        <dbReference type="ARBA" id="ARBA00022782"/>
    </source>
</evidence>
<proteinExistence type="inferred from homology"/>
<dbReference type="GO" id="GO:0030154">
    <property type="term" value="P:cell differentiation"/>
    <property type="evidence" value="ECO:0007669"/>
    <property type="project" value="UniProtKB-KW"/>
</dbReference>
<evidence type="ECO:0000256" key="2">
    <source>
        <dbReference type="ARBA" id="ARBA00022525"/>
    </source>
</evidence>
<feature type="non-terminal residue" evidence="8">
    <location>
        <position position="1"/>
    </location>
</feature>
<evidence type="ECO:0000256" key="3">
    <source>
        <dbReference type="ARBA" id="ARBA00022729"/>
    </source>
</evidence>
<dbReference type="AlphaFoldDB" id="A0A8X7X7V6"/>
<evidence type="ECO:0000256" key="6">
    <source>
        <dbReference type="SAM" id="SignalP"/>
    </source>
</evidence>
<dbReference type="SUPFAM" id="SSF57501">
    <property type="entry name" value="Cystine-knot cytokines"/>
    <property type="match status" value="1"/>
</dbReference>
<reference evidence="8 9" key="1">
    <citation type="journal article" date="2021" name="Cell">
        <title>Tracing the genetic footprints of vertebrate landing in non-teleost ray-finned fishes.</title>
        <authorList>
            <person name="Bi X."/>
            <person name="Wang K."/>
            <person name="Yang L."/>
            <person name="Pan H."/>
            <person name="Jiang H."/>
            <person name="Wei Q."/>
            <person name="Fang M."/>
            <person name="Yu H."/>
            <person name="Zhu C."/>
            <person name="Cai Y."/>
            <person name="He Y."/>
            <person name="Gan X."/>
            <person name="Zeng H."/>
            <person name="Yu D."/>
            <person name="Zhu Y."/>
            <person name="Jiang H."/>
            <person name="Qiu Q."/>
            <person name="Yang H."/>
            <person name="Zhang Y.E."/>
            <person name="Wang W."/>
            <person name="Zhu M."/>
            <person name="He S."/>
            <person name="Zhang G."/>
        </authorList>
    </citation>
    <scope>NUCLEOTIDE SEQUENCE [LARGE SCALE GENOMIC DNA]</scope>
    <source>
        <strain evidence="8">Bchr_013</strain>
    </source>
</reference>
<evidence type="ECO:0000256" key="1">
    <source>
        <dbReference type="ARBA" id="ARBA00004613"/>
    </source>
</evidence>
<dbReference type="InterPro" id="IPR029034">
    <property type="entry name" value="Cystine-knot_cytokine"/>
</dbReference>
<dbReference type="Proteomes" id="UP000886611">
    <property type="component" value="Unassembled WGS sequence"/>
</dbReference>
<feature type="chain" id="PRO_5036469778" evidence="6">
    <location>
        <begin position="24"/>
        <end position="562"/>
    </location>
</feature>
<feature type="signal peptide" evidence="6">
    <location>
        <begin position="1"/>
        <end position="23"/>
    </location>
</feature>
<evidence type="ECO:0000313" key="8">
    <source>
        <dbReference type="EMBL" id="KAG2463878.1"/>
    </source>
</evidence>
<keyword evidence="5" id="KW-0339">Growth factor</keyword>
<comment type="subcellular location">
    <subcellularLocation>
        <location evidence="1">Secreted</location>
    </subcellularLocation>
</comment>
<dbReference type="GO" id="GO:0008083">
    <property type="term" value="F:growth factor activity"/>
    <property type="evidence" value="ECO:0007669"/>
    <property type="project" value="UniProtKB-KW"/>
</dbReference>
<dbReference type="InterPro" id="IPR021203">
    <property type="entry name" value="Muellerian-inhibiting_factor"/>
</dbReference>
<dbReference type="GO" id="GO:0008406">
    <property type="term" value="P:gonad development"/>
    <property type="evidence" value="ECO:0007669"/>
    <property type="project" value="InterPro"/>
</dbReference>
<keyword evidence="4" id="KW-0221">Differentiation</keyword>